<sequence>MAARQQLGLRGQGAQSSERKLFTADIHEAVAPVSVGYDPELGLDVFWNDGRACTYAPAWLRRHDYSDEPTRRARRFSPTLWDEKASEPPRVGHTDVVATTTGQLAYLDALREFGAVIVTGVPSLDGEVERFAEVFGPVRELAFERVHNVRLDPGGYNVAHTSGELKPHTDFPSYAWPPSVQLLHFRANRTTGGESNLVDGWAAIAELRRTHPEHFAVLTRVPVPYQLFSEHEDTAAEAPMIELDPSGDVRLCRFSNQLAQPLRAPFDQVEAFYAAYRTLGRIIDSGRYRATFKSADGDLLTVHAHRVLHGRLAYDPASGARHLQNVYMEFDDLTARRRVLRGEHKPLPAQPLR</sequence>
<keyword evidence="3" id="KW-0479">Metal-binding</keyword>
<keyword evidence="6" id="KW-0408">Iron</keyword>
<dbReference type="SUPFAM" id="SSF51197">
    <property type="entry name" value="Clavaminate synthase-like"/>
    <property type="match status" value="1"/>
</dbReference>
<proteinExistence type="inferred from homology"/>
<dbReference type="RefSeq" id="WP_274191998.1">
    <property type="nucleotide sequence ID" value="NZ_BAABHN010000011.1"/>
</dbReference>
<evidence type="ECO:0000256" key="5">
    <source>
        <dbReference type="ARBA" id="ARBA00023002"/>
    </source>
</evidence>
<evidence type="ECO:0000256" key="1">
    <source>
        <dbReference type="ARBA" id="ARBA00001954"/>
    </source>
</evidence>
<feature type="domain" description="TauD/TfdA-like" evidence="7">
    <location>
        <begin position="107"/>
        <end position="327"/>
    </location>
</feature>
<organism evidence="8 9">
    <name type="scientific">Actinomycetospora chibensis</name>
    <dbReference type="NCBI Taxonomy" id="663606"/>
    <lineage>
        <taxon>Bacteria</taxon>
        <taxon>Bacillati</taxon>
        <taxon>Actinomycetota</taxon>
        <taxon>Actinomycetes</taxon>
        <taxon>Pseudonocardiales</taxon>
        <taxon>Pseudonocardiaceae</taxon>
        <taxon>Actinomycetospora</taxon>
    </lineage>
</organism>
<protein>
    <submittedName>
        <fullName evidence="8">TauD/TfdA family dioxygenase</fullName>
    </submittedName>
</protein>
<gene>
    <name evidence="8" type="ORF">ACFPEL_05715</name>
</gene>
<keyword evidence="9" id="KW-1185">Reference proteome</keyword>
<dbReference type="PANTHER" id="PTHR10696">
    <property type="entry name" value="GAMMA-BUTYROBETAINE HYDROXYLASE-RELATED"/>
    <property type="match status" value="1"/>
</dbReference>
<keyword evidence="4 8" id="KW-0223">Dioxygenase</keyword>
<dbReference type="GO" id="GO:0051213">
    <property type="term" value="F:dioxygenase activity"/>
    <property type="evidence" value="ECO:0007669"/>
    <property type="project" value="UniProtKB-KW"/>
</dbReference>
<keyword evidence="5" id="KW-0560">Oxidoreductase</keyword>
<reference evidence="9" key="1">
    <citation type="journal article" date="2019" name="Int. J. Syst. Evol. Microbiol.">
        <title>The Global Catalogue of Microorganisms (GCM) 10K type strain sequencing project: providing services to taxonomists for standard genome sequencing and annotation.</title>
        <authorList>
            <consortium name="The Broad Institute Genomics Platform"/>
            <consortium name="The Broad Institute Genome Sequencing Center for Infectious Disease"/>
            <person name="Wu L."/>
            <person name="Ma J."/>
        </authorList>
    </citation>
    <scope>NUCLEOTIDE SEQUENCE [LARGE SCALE GENOMIC DNA]</scope>
    <source>
        <strain evidence="9">CCUG 50347</strain>
    </source>
</reference>
<dbReference type="InterPro" id="IPR003819">
    <property type="entry name" value="TauD/TfdA-like"/>
</dbReference>
<dbReference type="Pfam" id="PF02668">
    <property type="entry name" value="TauD"/>
    <property type="match status" value="1"/>
</dbReference>
<evidence type="ECO:0000256" key="2">
    <source>
        <dbReference type="ARBA" id="ARBA00008654"/>
    </source>
</evidence>
<dbReference type="InterPro" id="IPR042098">
    <property type="entry name" value="TauD-like_sf"/>
</dbReference>
<evidence type="ECO:0000256" key="6">
    <source>
        <dbReference type="ARBA" id="ARBA00023004"/>
    </source>
</evidence>
<name>A0ABV9RCI0_9PSEU</name>
<dbReference type="EMBL" id="JBHSIM010000011">
    <property type="protein sequence ID" value="MFC4831901.1"/>
    <property type="molecule type" value="Genomic_DNA"/>
</dbReference>
<comment type="cofactor">
    <cofactor evidence="1">
        <name>Fe(2+)</name>
        <dbReference type="ChEBI" id="CHEBI:29033"/>
    </cofactor>
</comment>
<comment type="similarity">
    <text evidence="2">Belongs to the gamma-BBH/TMLD family.</text>
</comment>
<dbReference type="Gene3D" id="3.60.130.10">
    <property type="entry name" value="Clavaminate synthase-like"/>
    <property type="match status" value="1"/>
</dbReference>
<evidence type="ECO:0000313" key="8">
    <source>
        <dbReference type="EMBL" id="MFC4831901.1"/>
    </source>
</evidence>
<accession>A0ABV9RCI0</accession>
<dbReference type="Proteomes" id="UP001595909">
    <property type="component" value="Unassembled WGS sequence"/>
</dbReference>
<evidence type="ECO:0000256" key="4">
    <source>
        <dbReference type="ARBA" id="ARBA00022964"/>
    </source>
</evidence>
<evidence type="ECO:0000313" key="9">
    <source>
        <dbReference type="Proteomes" id="UP001595909"/>
    </source>
</evidence>
<comment type="caution">
    <text evidence="8">The sequence shown here is derived from an EMBL/GenBank/DDBJ whole genome shotgun (WGS) entry which is preliminary data.</text>
</comment>
<dbReference type="PANTHER" id="PTHR10696:SF25">
    <property type="entry name" value="OXIDOREDUCTASE AIM17-RELATED"/>
    <property type="match status" value="1"/>
</dbReference>
<evidence type="ECO:0000256" key="3">
    <source>
        <dbReference type="ARBA" id="ARBA00022723"/>
    </source>
</evidence>
<dbReference type="InterPro" id="IPR050411">
    <property type="entry name" value="AlphaKG_dependent_hydroxylases"/>
</dbReference>
<evidence type="ECO:0000259" key="7">
    <source>
        <dbReference type="Pfam" id="PF02668"/>
    </source>
</evidence>